<evidence type="ECO:0000256" key="1">
    <source>
        <dbReference type="SAM" id="MobiDB-lite"/>
    </source>
</evidence>
<gene>
    <name evidence="3" type="ORF">ACFSX4_09280</name>
</gene>
<evidence type="ECO:0008006" key="5">
    <source>
        <dbReference type="Google" id="ProtNLM"/>
    </source>
</evidence>
<feature type="region of interest" description="Disordered" evidence="1">
    <location>
        <begin position="28"/>
        <end position="52"/>
    </location>
</feature>
<name>A0ABW5WYV8_9STAP</name>
<evidence type="ECO:0000256" key="2">
    <source>
        <dbReference type="SAM" id="SignalP"/>
    </source>
</evidence>
<evidence type="ECO:0000313" key="3">
    <source>
        <dbReference type="EMBL" id="MFD2830654.1"/>
    </source>
</evidence>
<keyword evidence="2" id="KW-0732">Signal</keyword>
<organism evidence="3 4">
    <name type="scientific">Corticicoccus populi</name>
    <dbReference type="NCBI Taxonomy" id="1812821"/>
    <lineage>
        <taxon>Bacteria</taxon>
        <taxon>Bacillati</taxon>
        <taxon>Bacillota</taxon>
        <taxon>Bacilli</taxon>
        <taxon>Bacillales</taxon>
        <taxon>Staphylococcaceae</taxon>
        <taxon>Corticicoccus</taxon>
    </lineage>
</organism>
<dbReference type="EMBL" id="JBHUOQ010000003">
    <property type="protein sequence ID" value="MFD2830654.1"/>
    <property type="molecule type" value="Genomic_DNA"/>
</dbReference>
<accession>A0ABW5WYV8</accession>
<proteinExistence type="predicted"/>
<reference evidence="4" key="1">
    <citation type="journal article" date="2019" name="Int. J. Syst. Evol. Microbiol.">
        <title>The Global Catalogue of Microorganisms (GCM) 10K type strain sequencing project: providing services to taxonomists for standard genome sequencing and annotation.</title>
        <authorList>
            <consortium name="The Broad Institute Genomics Platform"/>
            <consortium name="The Broad Institute Genome Sequencing Center for Infectious Disease"/>
            <person name="Wu L."/>
            <person name="Ma J."/>
        </authorList>
    </citation>
    <scope>NUCLEOTIDE SEQUENCE [LARGE SCALE GENOMIC DNA]</scope>
    <source>
        <strain evidence="4">KCTC 33575</strain>
    </source>
</reference>
<comment type="caution">
    <text evidence="3">The sequence shown here is derived from an EMBL/GenBank/DDBJ whole genome shotgun (WGS) entry which is preliminary data.</text>
</comment>
<evidence type="ECO:0000313" key="4">
    <source>
        <dbReference type="Proteomes" id="UP001597519"/>
    </source>
</evidence>
<dbReference type="PROSITE" id="PS51257">
    <property type="entry name" value="PROKAR_LIPOPROTEIN"/>
    <property type="match status" value="1"/>
</dbReference>
<dbReference type="RefSeq" id="WP_377773890.1">
    <property type="nucleotide sequence ID" value="NZ_JBHUOQ010000003.1"/>
</dbReference>
<feature type="signal peptide" evidence="2">
    <location>
        <begin position="1"/>
        <end position="21"/>
    </location>
</feature>
<feature type="chain" id="PRO_5046755260" description="Lipoprotein" evidence="2">
    <location>
        <begin position="22"/>
        <end position="201"/>
    </location>
</feature>
<keyword evidence="4" id="KW-1185">Reference proteome</keyword>
<dbReference type="Proteomes" id="UP001597519">
    <property type="component" value="Unassembled WGS sequence"/>
</dbReference>
<sequence length="201" mass="23104">MKFILLMLCIPFLFVSCFVSIFSSDDSDSTEEETVEDTDDTDENAEEEETVPEEITEVDITSDVFISNFFSASYDYKGVSIFSTYDYMVRQLGEPEESGQIVDGTYYSYGPIAFNYPVEAAGDTQDVQVDGIIIFPEEFYKSDAVENYGWPTFDEPGNFRMFYDGDTENGFYTMLTYDRDDRITAVTLHNKNLQDTDFYEE</sequence>
<protein>
    <recommendedName>
        <fullName evidence="5">Lipoprotein</fullName>
    </recommendedName>
</protein>